<dbReference type="Pfam" id="PF02720">
    <property type="entry name" value="DUF222"/>
    <property type="match status" value="1"/>
</dbReference>
<feature type="domain" description="DUF222" evidence="2">
    <location>
        <begin position="68"/>
        <end position="235"/>
    </location>
</feature>
<organism evidence="3 4">
    <name type="scientific">Kibdelosporangium philippinense</name>
    <dbReference type="NCBI Taxonomy" id="211113"/>
    <lineage>
        <taxon>Bacteria</taxon>
        <taxon>Bacillati</taxon>
        <taxon>Actinomycetota</taxon>
        <taxon>Actinomycetes</taxon>
        <taxon>Pseudonocardiales</taxon>
        <taxon>Pseudonocardiaceae</taxon>
        <taxon>Kibdelosporangium</taxon>
    </lineage>
</organism>
<comment type="caution">
    <text evidence="3">The sequence shown here is derived from an EMBL/GenBank/DDBJ whole genome shotgun (WGS) entry which is preliminary data.</text>
</comment>
<evidence type="ECO:0000313" key="4">
    <source>
        <dbReference type="Proteomes" id="UP001521150"/>
    </source>
</evidence>
<proteinExistence type="predicted"/>
<dbReference type="InterPro" id="IPR003870">
    <property type="entry name" value="DUF222"/>
</dbReference>
<dbReference type="RefSeq" id="WP_233722583.1">
    <property type="nucleotide sequence ID" value="NZ_JAJVCN010000001.1"/>
</dbReference>
<feature type="region of interest" description="Disordered" evidence="1">
    <location>
        <begin position="276"/>
        <end position="336"/>
    </location>
</feature>
<dbReference type="EMBL" id="JAJVCN010000001">
    <property type="protein sequence ID" value="MCE7001518.1"/>
    <property type="molecule type" value="Genomic_DNA"/>
</dbReference>
<reference evidence="3 4" key="1">
    <citation type="submission" date="2021-12" db="EMBL/GenBank/DDBJ databases">
        <title>Genome sequence of Kibdelosporangium philippinense ATCC 49844.</title>
        <authorList>
            <person name="Fedorov E.A."/>
            <person name="Omeragic M."/>
            <person name="Shalygina K.F."/>
            <person name="Maclea K.S."/>
        </authorList>
    </citation>
    <scope>NUCLEOTIDE SEQUENCE [LARGE SCALE GENOMIC DNA]</scope>
    <source>
        <strain evidence="3 4">ATCC 49844</strain>
    </source>
</reference>
<evidence type="ECO:0000259" key="2">
    <source>
        <dbReference type="Pfam" id="PF02720"/>
    </source>
</evidence>
<evidence type="ECO:0000313" key="3">
    <source>
        <dbReference type="EMBL" id="MCE7001518.1"/>
    </source>
</evidence>
<evidence type="ECO:0000256" key="1">
    <source>
        <dbReference type="SAM" id="MobiDB-lite"/>
    </source>
</evidence>
<dbReference type="Proteomes" id="UP001521150">
    <property type="component" value="Unassembled WGS sequence"/>
</dbReference>
<sequence>MSEQLLMFVRKPEEPPDIPLAEMNDEQLLNFINYHYQAECSSQGKLIQGLARFTELRLPKRPGIHIGDGAAEEIALELCMSPTTAARKLCQAKTMAARLPNTVDALAAGEIDYMRAKAMHDATAELELHQASEVEKRVLDDGRQESLLRFKLGIKREVLRADPDAEQRRQFAKADRNVIGTDRPDGMACLDVILEPHEAQAAYDQINLLANQAKTPERSLAQCRADVFMDLVMGKSGKRAAVNVNVLVPLSTRANSPKMPHGGVSSPIRSGKCLKSAANVSRRRGYGGTSRPGTRSAVNLAVKSPLNTAKPTTRKATPAEELRAKATLPPTASGTT</sequence>
<gene>
    <name evidence="3" type="ORF">LWC34_01475</name>
</gene>
<protein>
    <submittedName>
        <fullName evidence="3">13E12 repeat family protein</fullName>
    </submittedName>
</protein>
<keyword evidence="4" id="KW-1185">Reference proteome</keyword>
<name>A0ABS8Z4L9_9PSEU</name>
<accession>A0ABS8Z4L9</accession>